<evidence type="ECO:0000256" key="11">
    <source>
        <dbReference type="ARBA" id="ARBA00023049"/>
    </source>
</evidence>
<keyword evidence="5" id="KW-0645">Protease</keyword>
<evidence type="ECO:0000256" key="13">
    <source>
        <dbReference type="ARBA" id="ARBA00023242"/>
    </source>
</evidence>
<evidence type="ECO:0000256" key="6">
    <source>
        <dbReference type="ARBA" id="ARBA00022723"/>
    </source>
</evidence>
<comment type="caution">
    <text evidence="18">The sequence shown here is derived from an EMBL/GenBank/DDBJ whole genome shotgun (WGS) entry which is preliminary data.</text>
</comment>
<protein>
    <recommendedName>
        <fullName evidence="14">Protein with SprT-like domain at the N terminus</fullName>
    </recommendedName>
</protein>
<evidence type="ECO:0000313" key="19">
    <source>
        <dbReference type="Proteomes" id="UP001431783"/>
    </source>
</evidence>
<keyword evidence="6" id="KW-0479">Metal-binding</keyword>
<evidence type="ECO:0000256" key="7">
    <source>
        <dbReference type="ARBA" id="ARBA00022763"/>
    </source>
</evidence>
<keyword evidence="13" id="KW-0539">Nucleus</keyword>
<dbReference type="PANTHER" id="PTHR21220">
    <property type="entry name" value="DNA-DEPENDENT METALLOPROTEASE SPRTN"/>
    <property type="match status" value="1"/>
</dbReference>
<dbReference type="InterPro" id="IPR006640">
    <property type="entry name" value="SprT-like_domain"/>
</dbReference>
<dbReference type="SMART" id="SM00731">
    <property type="entry name" value="SprT"/>
    <property type="match status" value="1"/>
</dbReference>
<evidence type="ECO:0000256" key="8">
    <source>
        <dbReference type="ARBA" id="ARBA00022771"/>
    </source>
</evidence>
<evidence type="ECO:0000256" key="2">
    <source>
        <dbReference type="ARBA" id="ARBA00004286"/>
    </source>
</evidence>
<dbReference type="GO" id="GO:0008270">
    <property type="term" value="F:zinc ion binding"/>
    <property type="evidence" value="ECO:0007669"/>
    <property type="project" value="UniProtKB-KW"/>
</dbReference>
<dbReference type="Pfam" id="PF22934">
    <property type="entry name" value="SPRTN_ZBD"/>
    <property type="match status" value="1"/>
</dbReference>
<dbReference type="PANTHER" id="PTHR21220:SF0">
    <property type="entry name" value="DNA-DEPENDENT METALLOPROTEASE SPRTN"/>
    <property type="match status" value="1"/>
</dbReference>
<keyword evidence="10" id="KW-0862">Zinc</keyword>
<dbReference type="InterPro" id="IPR044245">
    <property type="entry name" value="Spartan"/>
</dbReference>
<keyword evidence="19" id="KW-1185">Reference proteome</keyword>
<gene>
    <name evidence="18" type="ORF">WA026_013757</name>
</gene>
<evidence type="ECO:0000256" key="1">
    <source>
        <dbReference type="ARBA" id="ARBA00004123"/>
    </source>
</evidence>
<evidence type="ECO:0000256" key="15">
    <source>
        <dbReference type="PROSITE-ProRule" id="PRU01256"/>
    </source>
</evidence>
<dbReference type="InterPro" id="IPR055220">
    <property type="entry name" value="SPRTN_ZBD"/>
</dbReference>
<dbReference type="EMBL" id="JARQZJ010000097">
    <property type="protein sequence ID" value="KAK9885882.1"/>
    <property type="molecule type" value="Genomic_DNA"/>
</dbReference>
<evidence type="ECO:0000256" key="3">
    <source>
        <dbReference type="ARBA" id="ARBA00010724"/>
    </source>
</evidence>
<evidence type="ECO:0000256" key="4">
    <source>
        <dbReference type="ARBA" id="ARBA00022454"/>
    </source>
</evidence>
<keyword evidence="12 15" id="KW-0234">DNA repair</keyword>
<dbReference type="GO" id="GO:0031593">
    <property type="term" value="F:polyubiquitin modification-dependent protein binding"/>
    <property type="evidence" value="ECO:0007669"/>
    <property type="project" value="TreeGrafter"/>
</dbReference>
<keyword evidence="7 15" id="KW-0227">DNA damage</keyword>
<evidence type="ECO:0000313" key="18">
    <source>
        <dbReference type="EMBL" id="KAK9885882.1"/>
    </source>
</evidence>
<evidence type="ECO:0000256" key="12">
    <source>
        <dbReference type="ARBA" id="ARBA00023204"/>
    </source>
</evidence>
<keyword evidence="9" id="KW-0378">Hydrolase</keyword>
<evidence type="ECO:0000259" key="17">
    <source>
        <dbReference type="PROSITE" id="PS51908"/>
    </source>
</evidence>
<dbReference type="GO" id="GO:0004222">
    <property type="term" value="F:metalloendopeptidase activity"/>
    <property type="evidence" value="ECO:0007669"/>
    <property type="project" value="InterPro"/>
</dbReference>
<dbReference type="GO" id="GO:0003697">
    <property type="term" value="F:single-stranded DNA binding"/>
    <property type="evidence" value="ECO:0007669"/>
    <property type="project" value="InterPro"/>
</dbReference>
<dbReference type="GO" id="GO:0006281">
    <property type="term" value="P:DNA repair"/>
    <property type="evidence" value="ECO:0007669"/>
    <property type="project" value="UniProtKB-KW"/>
</dbReference>
<dbReference type="GO" id="GO:0005634">
    <property type="term" value="C:nucleus"/>
    <property type="evidence" value="ECO:0007669"/>
    <property type="project" value="UniProtKB-SubCell"/>
</dbReference>
<dbReference type="SMART" id="SM00734">
    <property type="entry name" value="ZnF_Rad18"/>
    <property type="match status" value="5"/>
</dbReference>
<keyword evidence="8 15" id="KW-0863">Zinc-finger</keyword>
<evidence type="ECO:0000256" key="14">
    <source>
        <dbReference type="ARBA" id="ARBA00030396"/>
    </source>
</evidence>
<dbReference type="InterPro" id="IPR006642">
    <property type="entry name" value="Rad18_UBZ4"/>
</dbReference>
<reference evidence="18 19" key="1">
    <citation type="submission" date="2023-03" db="EMBL/GenBank/DDBJ databases">
        <title>Genome insight into feeding habits of ladybird beetles.</title>
        <authorList>
            <person name="Li H.-S."/>
            <person name="Huang Y.-H."/>
            <person name="Pang H."/>
        </authorList>
    </citation>
    <scope>NUCLEOTIDE SEQUENCE [LARGE SCALE GENOMIC DNA]</scope>
    <source>
        <strain evidence="18">SYSU_2023b</strain>
        <tissue evidence="18">Whole body</tissue>
    </source>
</reference>
<feature type="domain" description="UBZ4-type" evidence="17">
    <location>
        <begin position="472"/>
        <end position="499"/>
    </location>
</feature>
<dbReference type="PROSITE" id="PS51908">
    <property type="entry name" value="ZF_UBZ4"/>
    <property type="match status" value="1"/>
</dbReference>
<organism evidence="18 19">
    <name type="scientific">Henosepilachna vigintioctopunctata</name>
    <dbReference type="NCBI Taxonomy" id="420089"/>
    <lineage>
        <taxon>Eukaryota</taxon>
        <taxon>Metazoa</taxon>
        <taxon>Ecdysozoa</taxon>
        <taxon>Arthropoda</taxon>
        <taxon>Hexapoda</taxon>
        <taxon>Insecta</taxon>
        <taxon>Pterygota</taxon>
        <taxon>Neoptera</taxon>
        <taxon>Endopterygota</taxon>
        <taxon>Coleoptera</taxon>
        <taxon>Polyphaga</taxon>
        <taxon>Cucujiformia</taxon>
        <taxon>Coccinelloidea</taxon>
        <taxon>Coccinellidae</taxon>
        <taxon>Epilachninae</taxon>
        <taxon>Epilachnini</taxon>
        <taxon>Henosepilachna</taxon>
    </lineage>
</organism>
<keyword evidence="4" id="KW-0158">Chromosome</keyword>
<dbReference type="GO" id="GO:0006508">
    <property type="term" value="P:proteolysis"/>
    <property type="evidence" value="ECO:0007669"/>
    <property type="project" value="UniProtKB-KW"/>
</dbReference>
<evidence type="ECO:0000256" key="9">
    <source>
        <dbReference type="ARBA" id="ARBA00022801"/>
    </source>
</evidence>
<dbReference type="AlphaFoldDB" id="A0AAW1UQX7"/>
<dbReference type="Gene3D" id="3.30.160.60">
    <property type="entry name" value="Classic Zinc Finger"/>
    <property type="match status" value="2"/>
</dbReference>
<keyword evidence="11" id="KW-0482">Metalloprotease</keyword>
<accession>A0AAW1UQX7</accession>
<dbReference type="Pfam" id="PF10263">
    <property type="entry name" value="SprT-like"/>
    <property type="match status" value="1"/>
</dbReference>
<dbReference type="Proteomes" id="UP001431783">
    <property type="component" value="Unassembled WGS sequence"/>
</dbReference>
<dbReference type="GO" id="GO:0005694">
    <property type="term" value="C:chromosome"/>
    <property type="evidence" value="ECO:0007669"/>
    <property type="project" value="UniProtKB-SubCell"/>
</dbReference>
<sequence>MDTDYTTAFLFEEELPYELGSSSEYTKSDSIITKQWQKQFDLEFSAQQSGHSASTDFILAQNLQQQFNEENAIENPSDDLVYDKKKQNKDDCKSIVDPSWEVIDPTPDVHRLFIVFNKKFFWGTLDSVCVSWSKRMKRCAGVCSYSPNAGFCRISLSEPLLKLRPRKDLVETLLHEMIHAYLFVAHNDREREGHGPEFHKHMNRINNEVGTNITVYHDFHDEVEAYLQHKWRCNGPCQKWAPYFGFIKRSCNRAPGPNDRWWGEHSRTCGGLFIKIESPESKSKLGNNGITNKEKKKKPVGDIQKYFPTKPIISSEKSPSGNYSNINSVSQPSSSLAVSVTIPSKTNNIHGFSSGTTKTFSGQTGHNWNTNKDIMNKKQSKLPSKDVKNIGKTMGIDNVSNKTNVYVSSESSSSYDVVRNHWVNKFPNTTSTKDSNIISSSISNKRKSVNEISVSKVPKLDNRSQDSSDSERVPCPVCNKTYLMDELNEHLDDCLNNPDNIEKECIVCSKSFKESDYEKHFEECLKCNFNVKECSGDVEKINCNICNNEIMEHNWNSHSEVCINRNKCPECKELIKPNDYDIHLANCLIKKLDNMNEYYSDKKNDKIKSGSTRDEERIDCLACGKNILKSELNNHLDECLNEVFQDEEGANVDNDDDKIYNCPICLKLVLLIEMNDHINNCLKNVDNDNEMEINKRNFLNEIMD</sequence>
<proteinExistence type="inferred from homology"/>
<comment type="similarity">
    <text evidence="3">Belongs to the Spartan family.</text>
</comment>
<comment type="subcellular location">
    <subcellularLocation>
        <location evidence="2">Chromosome</location>
    </subcellularLocation>
    <subcellularLocation>
        <location evidence="1">Nucleus</location>
    </subcellularLocation>
</comment>
<feature type="region of interest" description="Disordered" evidence="16">
    <location>
        <begin position="284"/>
        <end position="303"/>
    </location>
</feature>
<evidence type="ECO:0000256" key="10">
    <source>
        <dbReference type="ARBA" id="ARBA00022833"/>
    </source>
</evidence>
<evidence type="ECO:0000256" key="16">
    <source>
        <dbReference type="SAM" id="MobiDB-lite"/>
    </source>
</evidence>
<evidence type="ECO:0000256" key="5">
    <source>
        <dbReference type="ARBA" id="ARBA00022670"/>
    </source>
</evidence>
<name>A0AAW1UQX7_9CUCU</name>